<dbReference type="EMBL" id="CABIJS010000233">
    <property type="protein sequence ID" value="VUZ47305.1"/>
    <property type="molecule type" value="Genomic_DNA"/>
</dbReference>
<reference evidence="1 2" key="1">
    <citation type="submission" date="2019-07" db="EMBL/GenBank/DDBJ databases">
        <authorList>
            <person name="Jastrzebski P J."/>
            <person name="Paukszto L."/>
            <person name="Jastrzebski P J."/>
        </authorList>
    </citation>
    <scope>NUCLEOTIDE SEQUENCE [LARGE SCALE GENOMIC DNA]</scope>
    <source>
        <strain evidence="1 2">WMS-il1</strain>
    </source>
</reference>
<proteinExistence type="predicted"/>
<organism evidence="1 2">
    <name type="scientific">Hymenolepis diminuta</name>
    <name type="common">Rat tapeworm</name>
    <dbReference type="NCBI Taxonomy" id="6216"/>
    <lineage>
        <taxon>Eukaryota</taxon>
        <taxon>Metazoa</taxon>
        <taxon>Spiralia</taxon>
        <taxon>Lophotrochozoa</taxon>
        <taxon>Platyhelminthes</taxon>
        <taxon>Cestoda</taxon>
        <taxon>Eucestoda</taxon>
        <taxon>Cyclophyllidea</taxon>
        <taxon>Hymenolepididae</taxon>
        <taxon>Hymenolepis</taxon>
    </lineage>
</organism>
<keyword evidence="2" id="KW-1185">Reference proteome</keyword>
<dbReference type="Proteomes" id="UP000321570">
    <property type="component" value="Unassembled WGS sequence"/>
</dbReference>
<protein>
    <submittedName>
        <fullName evidence="1">Uncharacterized protein</fullName>
    </submittedName>
</protein>
<name>A0A564YJ63_HYMDI</name>
<dbReference type="AlphaFoldDB" id="A0A564YJ63"/>
<evidence type="ECO:0000313" key="2">
    <source>
        <dbReference type="Proteomes" id="UP000321570"/>
    </source>
</evidence>
<accession>A0A564YJ63</accession>
<evidence type="ECO:0000313" key="1">
    <source>
        <dbReference type="EMBL" id="VUZ47305.1"/>
    </source>
</evidence>
<sequence>MMSHSRYLNEAKGLLRSFEVAKNLFLWITPSSTKKWKNRSFKSLKMVIHSATPQARQSNQSSKPTTFLPEYALGLFLVSESHFKN</sequence>
<gene>
    <name evidence="1" type="ORF">WMSIL1_LOCUS6993</name>
</gene>